<dbReference type="OrthoDB" id="191139at2759"/>
<sequence>MLGHINFNSWKAGTSRQNVSVRFLYFQSKLANAIVARQIAKRYADRGIISISVDPGNTKSDLQRYARQRTGVEGLLISIVLKLLLHPTPFGALTQLWAGTMPEAINANGEFAVPTAQVVKCRSEVYDDELGRKVWERLEEEVKGH</sequence>
<accession>A0A165HHK3</accession>
<dbReference type="GeneID" id="63831115"/>
<dbReference type="AlphaFoldDB" id="A0A165HHK3"/>
<organism evidence="1 2">
    <name type="scientific">Laetiporus sulphureus 93-53</name>
    <dbReference type="NCBI Taxonomy" id="1314785"/>
    <lineage>
        <taxon>Eukaryota</taxon>
        <taxon>Fungi</taxon>
        <taxon>Dikarya</taxon>
        <taxon>Basidiomycota</taxon>
        <taxon>Agaricomycotina</taxon>
        <taxon>Agaricomycetes</taxon>
        <taxon>Polyporales</taxon>
        <taxon>Laetiporus</taxon>
    </lineage>
</organism>
<evidence type="ECO:0000313" key="2">
    <source>
        <dbReference type="Proteomes" id="UP000076871"/>
    </source>
</evidence>
<name>A0A165HHK3_9APHY</name>
<dbReference type="RefSeq" id="XP_040769390.1">
    <property type="nucleotide sequence ID" value="XM_040914087.1"/>
</dbReference>
<dbReference type="STRING" id="1314785.A0A165HHK3"/>
<dbReference type="SUPFAM" id="SSF51735">
    <property type="entry name" value="NAD(P)-binding Rossmann-fold domains"/>
    <property type="match status" value="1"/>
</dbReference>
<evidence type="ECO:0000313" key="1">
    <source>
        <dbReference type="EMBL" id="KZT11742.1"/>
    </source>
</evidence>
<dbReference type="InParanoid" id="A0A165HHK3"/>
<evidence type="ECO:0008006" key="3">
    <source>
        <dbReference type="Google" id="ProtNLM"/>
    </source>
</evidence>
<keyword evidence="2" id="KW-1185">Reference proteome</keyword>
<reference evidence="1 2" key="1">
    <citation type="journal article" date="2016" name="Mol. Biol. Evol.">
        <title>Comparative Genomics of Early-Diverging Mushroom-Forming Fungi Provides Insights into the Origins of Lignocellulose Decay Capabilities.</title>
        <authorList>
            <person name="Nagy L.G."/>
            <person name="Riley R."/>
            <person name="Tritt A."/>
            <person name="Adam C."/>
            <person name="Daum C."/>
            <person name="Floudas D."/>
            <person name="Sun H."/>
            <person name="Yadav J.S."/>
            <person name="Pangilinan J."/>
            <person name="Larsson K.H."/>
            <person name="Matsuura K."/>
            <person name="Barry K."/>
            <person name="Labutti K."/>
            <person name="Kuo R."/>
            <person name="Ohm R.A."/>
            <person name="Bhattacharya S.S."/>
            <person name="Shirouzu T."/>
            <person name="Yoshinaga Y."/>
            <person name="Martin F.M."/>
            <person name="Grigoriev I.V."/>
            <person name="Hibbett D.S."/>
        </authorList>
    </citation>
    <scope>NUCLEOTIDE SEQUENCE [LARGE SCALE GENOMIC DNA]</scope>
    <source>
        <strain evidence="1 2">93-53</strain>
    </source>
</reference>
<gene>
    <name evidence="1" type="ORF">LAESUDRAFT_808735</name>
</gene>
<dbReference type="Proteomes" id="UP000076871">
    <property type="component" value="Unassembled WGS sequence"/>
</dbReference>
<dbReference type="InterPro" id="IPR036291">
    <property type="entry name" value="NAD(P)-bd_dom_sf"/>
</dbReference>
<dbReference type="EMBL" id="KV427606">
    <property type="protein sequence ID" value="KZT11742.1"/>
    <property type="molecule type" value="Genomic_DNA"/>
</dbReference>
<protein>
    <recommendedName>
        <fullName evidence="3">NAD(P)-binding protein</fullName>
    </recommendedName>
</protein>
<proteinExistence type="predicted"/>
<dbReference type="Gene3D" id="3.40.50.720">
    <property type="entry name" value="NAD(P)-binding Rossmann-like Domain"/>
    <property type="match status" value="1"/>
</dbReference>